<name>A0ABU7GZ69_9SPHI</name>
<organism evidence="2 3">
    <name type="scientific">Pedobacter flavus</name>
    <dbReference type="NCBI Taxonomy" id="3113906"/>
    <lineage>
        <taxon>Bacteria</taxon>
        <taxon>Pseudomonadati</taxon>
        <taxon>Bacteroidota</taxon>
        <taxon>Sphingobacteriia</taxon>
        <taxon>Sphingobacteriales</taxon>
        <taxon>Sphingobacteriaceae</taxon>
        <taxon>Pedobacter</taxon>
    </lineage>
</organism>
<evidence type="ECO:0000313" key="3">
    <source>
        <dbReference type="Proteomes" id="UP001337681"/>
    </source>
</evidence>
<comment type="caution">
    <text evidence="2">The sequence shown here is derived from an EMBL/GenBank/DDBJ whole genome shotgun (WGS) entry which is preliminary data.</text>
</comment>
<feature type="transmembrane region" description="Helical" evidence="1">
    <location>
        <begin position="57"/>
        <end position="79"/>
    </location>
</feature>
<dbReference type="EMBL" id="JAZDQU010000001">
    <property type="protein sequence ID" value="MEE1884321.1"/>
    <property type="molecule type" value="Genomic_DNA"/>
</dbReference>
<keyword evidence="3" id="KW-1185">Reference proteome</keyword>
<evidence type="ECO:0000313" key="2">
    <source>
        <dbReference type="EMBL" id="MEE1884321.1"/>
    </source>
</evidence>
<reference evidence="2 3" key="1">
    <citation type="submission" date="2024-01" db="EMBL/GenBank/DDBJ databases">
        <title>Pedobacter sp. nov., isolated from oil-contaminated soil.</title>
        <authorList>
            <person name="Le N.T.T."/>
        </authorList>
    </citation>
    <scope>NUCLEOTIDE SEQUENCE [LARGE SCALE GENOMIC DNA]</scope>
    <source>
        <strain evidence="2 3">VNH31</strain>
    </source>
</reference>
<dbReference type="RefSeq" id="WP_330145238.1">
    <property type="nucleotide sequence ID" value="NZ_JAZDQU010000001.1"/>
</dbReference>
<sequence>MVFRNIKTTSLLVTITILSLFSGISLNGQWAWPYELAFFETPRIWRLFLLGKPPQHTSIIALNLHTFSTVLFVIFPFVYNRIIRFPNWFMVVGLIFLFAQFELASIFAIIFLPFTILWIITLLQVKKLQNAE</sequence>
<keyword evidence="1" id="KW-0812">Transmembrane</keyword>
<gene>
    <name evidence="2" type="ORF">VRU49_02700</name>
</gene>
<protein>
    <submittedName>
        <fullName evidence="2">Uncharacterized protein</fullName>
    </submittedName>
</protein>
<proteinExistence type="predicted"/>
<dbReference type="Proteomes" id="UP001337681">
    <property type="component" value="Unassembled WGS sequence"/>
</dbReference>
<keyword evidence="1" id="KW-1133">Transmembrane helix</keyword>
<accession>A0ABU7GZ69</accession>
<evidence type="ECO:0000256" key="1">
    <source>
        <dbReference type="SAM" id="Phobius"/>
    </source>
</evidence>
<keyword evidence="1" id="KW-0472">Membrane</keyword>
<feature type="transmembrane region" description="Helical" evidence="1">
    <location>
        <begin position="91"/>
        <end position="120"/>
    </location>
</feature>